<feature type="transmembrane region" description="Helical" evidence="1">
    <location>
        <begin position="119"/>
        <end position="140"/>
    </location>
</feature>
<sequence length="241" mass="27854">MKGRFFSDDEIENGDEVMIIVGIGTELKSMTYDNTNFKVIGSYAPNNMANGYLTQKSLIKNNIIPTTYSIVFDKELSVQEIKEYKKELEELFPEFKIETTMDYISENAPVMLDFENICLLLMVIAAIISCAYFYSFILQMRVNKIYIFKLCGASPGNLMKIFVSEMIALLIMQFGVAFIIFRVILINVLKKYDVAFYYGYSRIHVIIAFLIIFVLCLLIFIPVLFYYCKKNAIQIKQKMKG</sequence>
<accession>A0AAE3IGA1</accession>
<name>A0AAE3IGA1_9FIRM</name>
<reference evidence="2 3" key="1">
    <citation type="journal article" date="2021" name="ISME Commun">
        <title>Automated analysis of genomic sequences facilitates high-throughput and comprehensive description of bacteria.</title>
        <authorList>
            <person name="Hitch T.C.A."/>
        </authorList>
    </citation>
    <scope>NUCLEOTIDE SEQUENCE [LARGE SCALE GENOMIC DNA]</scope>
    <source>
        <strain evidence="2 3">Sanger_31</strain>
    </source>
</reference>
<proteinExistence type="predicted"/>
<keyword evidence="1" id="KW-1133">Transmembrane helix</keyword>
<dbReference type="AlphaFoldDB" id="A0AAE3IGA1"/>
<keyword evidence="1" id="KW-0472">Membrane</keyword>
<keyword evidence="1" id="KW-0812">Transmembrane</keyword>
<feature type="transmembrane region" description="Helical" evidence="1">
    <location>
        <begin position="161"/>
        <end position="185"/>
    </location>
</feature>
<evidence type="ECO:0008006" key="4">
    <source>
        <dbReference type="Google" id="ProtNLM"/>
    </source>
</evidence>
<evidence type="ECO:0000313" key="2">
    <source>
        <dbReference type="EMBL" id="MCU6705325.1"/>
    </source>
</evidence>
<keyword evidence="3" id="KW-1185">Reference proteome</keyword>
<gene>
    <name evidence="2" type="ORF">OCV57_05205</name>
</gene>
<dbReference type="EMBL" id="JAOQJZ010000004">
    <property type="protein sequence ID" value="MCU6705325.1"/>
    <property type="molecule type" value="Genomic_DNA"/>
</dbReference>
<feature type="transmembrane region" description="Helical" evidence="1">
    <location>
        <begin position="205"/>
        <end position="228"/>
    </location>
</feature>
<evidence type="ECO:0000256" key="1">
    <source>
        <dbReference type="SAM" id="Phobius"/>
    </source>
</evidence>
<dbReference type="Proteomes" id="UP001208131">
    <property type="component" value="Unassembled WGS sequence"/>
</dbReference>
<dbReference type="RefSeq" id="WP_267300673.1">
    <property type="nucleotide sequence ID" value="NZ_JAOQJZ010000004.1"/>
</dbReference>
<protein>
    <recommendedName>
        <fullName evidence="4">ABC3 transporter permease protein domain-containing protein</fullName>
    </recommendedName>
</protein>
<organism evidence="2 3">
    <name type="scientific">Hominimerdicola aceti</name>
    <dbReference type="NCBI Taxonomy" id="2981726"/>
    <lineage>
        <taxon>Bacteria</taxon>
        <taxon>Bacillati</taxon>
        <taxon>Bacillota</taxon>
        <taxon>Clostridia</taxon>
        <taxon>Eubacteriales</taxon>
        <taxon>Oscillospiraceae</taxon>
        <taxon>Hominimerdicola</taxon>
    </lineage>
</organism>
<comment type="caution">
    <text evidence="2">The sequence shown here is derived from an EMBL/GenBank/DDBJ whole genome shotgun (WGS) entry which is preliminary data.</text>
</comment>
<evidence type="ECO:0000313" key="3">
    <source>
        <dbReference type="Proteomes" id="UP001208131"/>
    </source>
</evidence>